<feature type="transmembrane region" description="Helical" evidence="1">
    <location>
        <begin position="148"/>
        <end position="167"/>
    </location>
</feature>
<gene>
    <name evidence="2" type="ORF">NCTC13063_02536</name>
</gene>
<reference evidence="2 3" key="1">
    <citation type="submission" date="2018-06" db="EMBL/GenBank/DDBJ databases">
        <authorList>
            <consortium name="Pathogen Informatics"/>
            <person name="Doyle S."/>
        </authorList>
    </citation>
    <scope>NUCLEOTIDE SEQUENCE [LARGE SCALE GENOMIC DNA]</scope>
    <source>
        <strain evidence="2 3">NCTC13063</strain>
    </source>
</reference>
<proteinExistence type="predicted"/>
<dbReference type="Pfam" id="PF04246">
    <property type="entry name" value="RseC_MucC"/>
    <property type="match status" value="1"/>
</dbReference>
<organism evidence="2 3">
    <name type="scientific">Segatella buccae</name>
    <dbReference type="NCBI Taxonomy" id="28126"/>
    <lineage>
        <taxon>Bacteria</taxon>
        <taxon>Pseudomonadati</taxon>
        <taxon>Bacteroidota</taxon>
        <taxon>Bacteroidia</taxon>
        <taxon>Bacteroidales</taxon>
        <taxon>Prevotellaceae</taxon>
        <taxon>Segatella</taxon>
    </lineage>
</organism>
<feature type="transmembrane region" description="Helical" evidence="1">
    <location>
        <begin position="122"/>
        <end position="142"/>
    </location>
</feature>
<keyword evidence="1" id="KW-1133">Transmembrane helix</keyword>
<accession>A0AAQ1URS0</accession>
<keyword evidence="1" id="KW-0812">Transmembrane</keyword>
<dbReference type="EMBL" id="UGTJ01000002">
    <property type="protein sequence ID" value="SUB96765.1"/>
    <property type="molecule type" value="Genomic_DNA"/>
</dbReference>
<evidence type="ECO:0000256" key="1">
    <source>
        <dbReference type="SAM" id="Phobius"/>
    </source>
</evidence>
<name>A0AAQ1URS0_9BACT</name>
<dbReference type="Proteomes" id="UP000255283">
    <property type="component" value="Unassembled WGS sequence"/>
</dbReference>
<sequence length="184" mass="19900">MHCQRFFAVNACGFGGKALTLHLQHRVYKTTLSVERANNEETNQIMGAKIKHHGIVESVEPGCVHVRIRQSDGCAACRVASHCHSAEAQDKIIDVGDSSGRYHAGDSVVILADRSVGFTAGLYAYVLPLALMMAALVAVRLLTGSDGWAALSALGVLAPYYLAVWLLRGKISRHVTFELEKSPL</sequence>
<evidence type="ECO:0000313" key="3">
    <source>
        <dbReference type="Proteomes" id="UP000255283"/>
    </source>
</evidence>
<dbReference type="AlphaFoldDB" id="A0AAQ1URS0"/>
<keyword evidence="1" id="KW-0472">Membrane</keyword>
<protein>
    <submittedName>
        <fullName evidence="2">Positive regulator of sigma E activity</fullName>
    </submittedName>
</protein>
<evidence type="ECO:0000313" key="2">
    <source>
        <dbReference type="EMBL" id="SUB96765.1"/>
    </source>
</evidence>
<comment type="caution">
    <text evidence="2">The sequence shown here is derived from an EMBL/GenBank/DDBJ whole genome shotgun (WGS) entry which is preliminary data.</text>
</comment>